<name>A0A9P6UDH3_9FUNG</name>
<sequence>MSSIIASAPAPATFHASSPCIHNPTAPTSEDLSWQPSHASTGPASFAASIANSKYRTLASMNAASSIPSTTTTTTTTTRATNLYSNLTNSSPKAAFFGHASQHPQLLQSAAAITAAIQEMDKSHGTCFLTWIHNPANLDYVSLRLRPLCLQYPLVAVANVLRWIGADWSSQNCKALFRSVTHGWDQTRRRMLAYLLIKDEEMRQKAKTKLIEFVKKNEAKNQLRLQQQQQQQQEQQQQQHHQQVVGGGVPVVKVAAVNAPTPTESAMRPLDTAVTPATTPTAKSFWTDLFEGSAQLPLTKDSVSSVAAASIITGLDILDLPAATTATRAPISPVKSVSSAPSTPAQQRFSPYGATMSRRAQMAQSLLASGQATHRHMPILPRNSNSNNNNNSSINAAVLISAPAVPAAVETQAPITTTTAPTTTTPIAVGDRNM</sequence>
<dbReference type="InterPro" id="IPR051647">
    <property type="entry name" value="Mediator_comp_sub12"/>
</dbReference>
<dbReference type="EMBL" id="JAAAJB010000003">
    <property type="protein sequence ID" value="KAG0270560.1"/>
    <property type="molecule type" value="Genomic_DNA"/>
</dbReference>
<dbReference type="OrthoDB" id="2437297at2759"/>
<gene>
    <name evidence="2" type="ORF">DFQ27_004272</name>
</gene>
<feature type="region of interest" description="Disordered" evidence="1">
    <location>
        <begin position="225"/>
        <end position="244"/>
    </location>
</feature>
<feature type="region of interest" description="Disordered" evidence="1">
    <location>
        <begin position="16"/>
        <end position="38"/>
    </location>
</feature>
<accession>A0A9P6UDH3</accession>
<evidence type="ECO:0000313" key="2">
    <source>
        <dbReference type="EMBL" id="KAG0270560.1"/>
    </source>
</evidence>
<dbReference type="GO" id="GO:0045944">
    <property type="term" value="P:positive regulation of transcription by RNA polymerase II"/>
    <property type="evidence" value="ECO:0007669"/>
    <property type="project" value="TreeGrafter"/>
</dbReference>
<comment type="caution">
    <text evidence="2">The sequence shown here is derived from an EMBL/GenBank/DDBJ whole genome shotgun (WGS) entry which is preliminary data.</text>
</comment>
<dbReference type="Proteomes" id="UP000807716">
    <property type="component" value="Unassembled WGS sequence"/>
</dbReference>
<protein>
    <submittedName>
        <fullName evidence="2">Uncharacterized protein</fullName>
    </submittedName>
</protein>
<reference evidence="2" key="1">
    <citation type="journal article" date="2020" name="Fungal Divers.">
        <title>Resolving the Mortierellaceae phylogeny through synthesis of multi-gene phylogenetics and phylogenomics.</title>
        <authorList>
            <person name="Vandepol N."/>
            <person name="Liber J."/>
            <person name="Desiro A."/>
            <person name="Na H."/>
            <person name="Kennedy M."/>
            <person name="Barry K."/>
            <person name="Grigoriev I.V."/>
            <person name="Miller A.N."/>
            <person name="O'Donnell K."/>
            <person name="Stajich J.E."/>
            <person name="Bonito G."/>
        </authorList>
    </citation>
    <scope>NUCLEOTIDE SEQUENCE</scope>
    <source>
        <strain evidence="2">BC1065</strain>
    </source>
</reference>
<dbReference type="AlphaFoldDB" id="A0A9P6UDH3"/>
<evidence type="ECO:0000313" key="3">
    <source>
        <dbReference type="Proteomes" id="UP000807716"/>
    </source>
</evidence>
<feature type="compositionally biased region" description="Low complexity" evidence="1">
    <location>
        <begin position="226"/>
        <end position="244"/>
    </location>
</feature>
<dbReference type="GO" id="GO:0003713">
    <property type="term" value="F:transcription coactivator activity"/>
    <property type="evidence" value="ECO:0007669"/>
    <property type="project" value="TreeGrafter"/>
</dbReference>
<feature type="compositionally biased region" description="Polar residues" evidence="1">
    <location>
        <begin position="25"/>
        <end position="38"/>
    </location>
</feature>
<dbReference type="PANTHER" id="PTHR46007">
    <property type="entry name" value="MEDIATOR OF RNA POLYMERASE II TRANSCRIPTION SUBUNIT 12"/>
    <property type="match status" value="1"/>
</dbReference>
<proteinExistence type="predicted"/>
<dbReference type="PANTHER" id="PTHR46007:SF8">
    <property type="entry name" value="C2H2-TYPE DOMAIN-CONTAINING PROTEIN"/>
    <property type="match status" value="1"/>
</dbReference>
<dbReference type="GO" id="GO:0016592">
    <property type="term" value="C:mediator complex"/>
    <property type="evidence" value="ECO:0007669"/>
    <property type="project" value="TreeGrafter"/>
</dbReference>
<organism evidence="2 3">
    <name type="scientific">Actinomortierella ambigua</name>
    <dbReference type="NCBI Taxonomy" id="1343610"/>
    <lineage>
        <taxon>Eukaryota</taxon>
        <taxon>Fungi</taxon>
        <taxon>Fungi incertae sedis</taxon>
        <taxon>Mucoromycota</taxon>
        <taxon>Mortierellomycotina</taxon>
        <taxon>Mortierellomycetes</taxon>
        <taxon>Mortierellales</taxon>
        <taxon>Mortierellaceae</taxon>
        <taxon>Actinomortierella</taxon>
    </lineage>
</organism>
<evidence type="ECO:0000256" key="1">
    <source>
        <dbReference type="SAM" id="MobiDB-lite"/>
    </source>
</evidence>
<keyword evidence="3" id="KW-1185">Reference proteome</keyword>